<evidence type="ECO:0000256" key="4">
    <source>
        <dbReference type="ARBA" id="ARBA00023002"/>
    </source>
</evidence>
<dbReference type="InterPro" id="IPR051209">
    <property type="entry name" value="FAD-bind_Monooxygenase_sf"/>
</dbReference>
<evidence type="ECO:0000256" key="1">
    <source>
        <dbReference type="ARBA" id="ARBA00010139"/>
    </source>
</evidence>
<accession>A0A4Y7Q5Z6</accession>
<dbReference type="Pfam" id="PF00743">
    <property type="entry name" value="FMO-like"/>
    <property type="match status" value="1"/>
</dbReference>
<protein>
    <submittedName>
        <fullName evidence="5">FAD/NAD-binding domain-containing protein</fullName>
    </submittedName>
</protein>
<dbReference type="Gene3D" id="3.50.50.60">
    <property type="entry name" value="FAD/NAD(P)-binding domain"/>
    <property type="match status" value="2"/>
</dbReference>
<dbReference type="OrthoDB" id="74360at2759"/>
<dbReference type="VEuPathDB" id="FungiDB:BD410DRAFT_748045"/>
<keyword evidence="4" id="KW-0560">Oxidoreductase</keyword>
<dbReference type="EMBL" id="ML170173">
    <property type="protein sequence ID" value="TDL22845.1"/>
    <property type="molecule type" value="Genomic_DNA"/>
</dbReference>
<keyword evidence="2" id="KW-0285">Flavoprotein</keyword>
<organism evidence="5 6">
    <name type="scientific">Rickenella mellea</name>
    <dbReference type="NCBI Taxonomy" id="50990"/>
    <lineage>
        <taxon>Eukaryota</taxon>
        <taxon>Fungi</taxon>
        <taxon>Dikarya</taxon>
        <taxon>Basidiomycota</taxon>
        <taxon>Agaricomycotina</taxon>
        <taxon>Agaricomycetes</taxon>
        <taxon>Hymenochaetales</taxon>
        <taxon>Rickenellaceae</taxon>
        <taxon>Rickenella</taxon>
    </lineage>
</organism>
<sequence length="549" mass="61355">MPLNEDQPRVAIIGAGLAGIATAIALKRQLGFENFVIYEQAGDIGGTWRDTTYPGCGSDVSGHWYSLSTDLNPNWTTFHVRQPEILAYWKSLVEKYALLPHITFNTRVQSGEWDASSHAYMLILKDVKSGEERVERAEVLVSALGAFLKPRYPYVKGRETFEGVSFHTAQWRHDVDLKGKRVGVIGNGCSAAQLIPQIAKDPSVEVINICRTPSWFVPGGHYVYPKWIKWTFANVPFVLRQYRNFVAARYDIGYLVFRANLKWLSNLARKRLASYLKYKAPQKYWDKLVPDYPVGCKRVIVDPGYLKSMNQPNVTLNFDGTGEIVSDGLVTTKGEKIPVDVIIYATGYDLLAAGIPMKGVGGVTLTEHFEKLGGPEAYLGTTFPNFPNYFALMGPNTHTGHASIVFIEESQINYIMQMIQPVLARKAKSFEVLPSASAKYNAKIQKTLASSVFTSCRSWYKMDGTGKNFAILPGPVFLYWWWMRRPVWNHYRAVGAKQWQKERLLSKLVRIAVGAGVAALGVAVARPESRGVILGLVSELKAFVVKVLA</sequence>
<comment type="similarity">
    <text evidence="1">Belongs to the FAD-binding monooxygenase family.</text>
</comment>
<dbReference type="SUPFAM" id="SSF51905">
    <property type="entry name" value="FAD/NAD(P)-binding domain"/>
    <property type="match status" value="2"/>
</dbReference>
<dbReference type="PRINTS" id="PR00370">
    <property type="entry name" value="FMOXYGENASE"/>
</dbReference>
<name>A0A4Y7Q5Z6_9AGAM</name>
<evidence type="ECO:0000256" key="2">
    <source>
        <dbReference type="ARBA" id="ARBA00022630"/>
    </source>
</evidence>
<evidence type="ECO:0000313" key="5">
    <source>
        <dbReference type="EMBL" id="TDL22845.1"/>
    </source>
</evidence>
<dbReference type="InterPro" id="IPR036188">
    <property type="entry name" value="FAD/NAD-bd_sf"/>
</dbReference>
<dbReference type="GO" id="GO:0050660">
    <property type="term" value="F:flavin adenine dinucleotide binding"/>
    <property type="evidence" value="ECO:0007669"/>
    <property type="project" value="InterPro"/>
</dbReference>
<keyword evidence="3" id="KW-0274">FAD</keyword>
<dbReference type="Proteomes" id="UP000294933">
    <property type="component" value="Unassembled WGS sequence"/>
</dbReference>
<dbReference type="GO" id="GO:0050661">
    <property type="term" value="F:NADP binding"/>
    <property type="evidence" value="ECO:0007669"/>
    <property type="project" value="InterPro"/>
</dbReference>
<dbReference type="InterPro" id="IPR000960">
    <property type="entry name" value="Flavin_mOase"/>
</dbReference>
<dbReference type="AlphaFoldDB" id="A0A4Y7Q5Z6"/>
<dbReference type="STRING" id="50990.A0A4Y7Q5Z6"/>
<proteinExistence type="inferred from homology"/>
<dbReference type="PANTHER" id="PTHR42877">
    <property type="entry name" value="L-ORNITHINE N(5)-MONOOXYGENASE-RELATED"/>
    <property type="match status" value="1"/>
</dbReference>
<keyword evidence="6" id="KW-1185">Reference proteome</keyword>
<evidence type="ECO:0000256" key="3">
    <source>
        <dbReference type="ARBA" id="ARBA00022827"/>
    </source>
</evidence>
<reference evidence="5 6" key="1">
    <citation type="submission" date="2018-06" db="EMBL/GenBank/DDBJ databases">
        <title>A transcriptomic atlas of mushroom development highlights an independent origin of complex multicellularity.</title>
        <authorList>
            <consortium name="DOE Joint Genome Institute"/>
            <person name="Krizsan K."/>
            <person name="Almasi E."/>
            <person name="Merenyi Z."/>
            <person name="Sahu N."/>
            <person name="Viragh M."/>
            <person name="Koszo T."/>
            <person name="Mondo S."/>
            <person name="Kiss B."/>
            <person name="Balint B."/>
            <person name="Kues U."/>
            <person name="Barry K."/>
            <person name="Hegedus J.C."/>
            <person name="Henrissat B."/>
            <person name="Johnson J."/>
            <person name="Lipzen A."/>
            <person name="Ohm R."/>
            <person name="Nagy I."/>
            <person name="Pangilinan J."/>
            <person name="Yan J."/>
            <person name="Xiong Y."/>
            <person name="Grigoriev I.V."/>
            <person name="Hibbett D.S."/>
            <person name="Nagy L.G."/>
        </authorList>
    </citation>
    <scope>NUCLEOTIDE SEQUENCE [LARGE SCALE GENOMIC DNA]</scope>
    <source>
        <strain evidence="5 6">SZMC22713</strain>
    </source>
</reference>
<gene>
    <name evidence="5" type="ORF">BD410DRAFT_748045</name>
</gene>
<dbReference type="InterPro" id="IPR020946">
    <property type="entry name" value="Flavin_mOase-like"/>
</dbReference>
<dbReference type="PANTHER" id="PTHR42877:SF4">
    <property type="entry name" value="FAD_NAD(P)-BINDING DOMAIN-CONTAINING PROTEIN-RELATED"/>
    <property type="match status" value="1"/>
</dbReference>
<dbReference type="GO" id="GO:0004499">
    <property type="term" value="F:N,N-dimethylaniline monooxygenase activity"/>
    <property type="evidence" value="ECO:0007669"/>
    <property type="project" value="InterPro"/>
</dbReference>
<evidence type="ECO:0000313" key="6">
    <source>
        <dbReference type="Proteomes" id="UP000294933"/>
    </source>
</evidence>